<accession>A0A0C3E4R3</accession>
<organism evidence="2 3">
    <name type="scientific">Scleroderma citrinum Foug A</name>
    <dbReference type="NCBI Taxonomy" id="1036808"/>
    <lineage>
        <taxon>Eukaryota</taxon>
        <taxon>Fungi</taxon>
        <taxon>Dikarya</taxon>
        <taxon>Basidiomycota</taxon>
        <taxon>Agaricomycotina</taxon>
        <taxon>Agaricomycetes</taxon>
        <taxon>Agaricomycetidae</taxon>
        <taxon>Boletales</taxon>
        <taxon>Sclerodermatineae</taxon>
        <taxon>Sclerodermataceae</taxon>
        <taxon>Scleroderma</taxon>
    </lineage>
</organism>
<reference evidence="2 3" key="1">
    <citation type="submission" date="2014-04" db="EMBL/GenBank/DDBJ databases">
        <authorList>
            <consortium name="DOE Joint Genome Institute"/>
            <person name="Kuo A."/>
            <person name="Kohler A."/>
            <person name="Nagy L.G."/>
            <person name="Floudas D."/>
            <person name="Copeland A."/>
            <person name="Barry K.W."/>
            <person name="Cichocki N."/>
            <person name="Veneault-Fourrey C."/>
            <person name="LaButti K."/>
            <person name="Lindquist E.A."/>
            <person name="Lipzen A."/>
            <person name="Lundell T."/>
            <person name="Morin E."/>
            <person name="Murat C."/>
            <person name="Sun H."/>
            <person name="Tunlid A."/>
            <person name="Henrissat B."/>
            <person name="Grigoriev I.V."/>
            <person name="Hibbett D.S."/>
            <person name="Martin F."/>
            <person name="Nordberg H.P."/>
            <person name="Cantor M.N."/>
            <person name="Hua S.X."/>
        </authorList>
    </citation>
    <scope>NUCLEOTIDE SEQUENCE [LARGE SCALE GENOMIC DNA]</scope>
    <source>
        <strain evidence="2 3">Foug A</strain>
    </source>
</reference>
<dbReference type="EMBL" id="KN822038">
    <property type="protein sequence ID" value="KIM63016.1"/>
    <property type="molecule type" value="Genomic_DNA"/>
</dbReference>
<keyword evidence="3" id="KW-1185">Reference proteome</keyword>
<sequence>MSQQNSSVEFPSSLVCASFEYTPIFDLTELQLTSKSPLERLECITKHELKKSSKRRQQRPDGSATSMGHPRSVAPPARVSEHKPSVGLAKTDKPLPPLPPKHPVSTRHRPSKDCYKQVDSILAKARRKRDERTQGQLTQREPTKTDHPLVYRRNSDYELHHLCPLIPISRASCSPVDISPYHNDTSDSDVVELDSIVIGDTSSPCDNSAPQAGCNIPGCDKQLVEKIPSPSCSCSGHKEAEGGKRRSCCVAEPPPSPFYDGTVQGAGVVRRRSGRWSVTSKSFRRRWSGLC</sequence>
<gene>
    <name evidence="2" type="ORF">SCLCIDRAFT_773758</name>
</gene>
<protein>
    <submittedName>
        <fullName evidence="2">Uncharacterized protein</fullName>
    </submittedName>
</protein>
<dbReference type="HOGENOM" id="CLU_956982_0_0_1"/>
<proteinExistence type="predicted"/>
<reference evidence="3" key="2">
    <citation type="submission" date="2015-01" db="EMBL/GenBank/DDBJ databases">
        <title>Evolutionary Origins and Diversification of the Mycorrhizal Mutualists.</title>
        <authorList>
            <consortium name="DOE Joint Genome Institute"/>
            <consortium name="Mycorrhizal Genomics Consortium"/>
            <person name="Kohler A."/>
            <person name="Kuo A."/>
            <person name="Nagy L.G."/>
            <person name="Floudas D."/>
            <person name="Copeland A."/>
            <person name="Barry K.W."/>
            <person name="Cichocki N."/>
            <person name="Veneault-Fourrey C."/>
            <person name="LaButti K."/>
            <person name="Lindquist E.A."/>
            <person name="Lipzen A."/>
            <person name="Lundell T."/>
            <person name="Morin E."/>
            <person name="Murat C."/>
            <person name="Riley R."/>
            <person name="Ohm R."/>
            <person name="Sun H."/>
            <person name="Tunlid A."/>
            <person name="Henrissat B."/>
            <person name="Grigoriev I.V."/>
            <person name="Hibbett D.S."/>
            <person name="Martin F."/>
        </authorList>
    </citation>
    <scope>NUCLEOTIDE SEQUENCE [LARGE SCALE GENOMIC DNA]</scope>
    <source>
        <strain evidence="3">Foug A</strain>
    </source>
</reference>
<evidence type="ECO:0000256" key="1">
    <source>
        <dbReference type="SAM" id="MobiDB-lite"/>
    </source>
</evidence>
<feature type="region of interest" description="Disordered" evidence="1">
    <location>
        <begin position="45"/>
        <end position="145"/>
    </location>
</feature>
<dbReference type="InParanoid" id="A0A0C3E4R3"/>
<evidence type="ECO:0000313" key="2">
    <source>
        <dbReference type="EMBL" id="KIM63016.1"/>
    </source>
</evidence>
<dbReference type="AlphaFoldDB" id="A0A0C3E4R3"/>
<dbReference type="Proteomes" id="UP000053989">
    <property type="component" value="Unassembled WGS sequence"/>
</dbReference>
<evidence type="ECO:0000313" key="3">
    <source>
        <dbReference type="Proteomes" id="UP000053989"/>
    </source>
</evidence>
<name>A0A0C3E4R3_9AGAM</name>